<dbReference type="InterPro" id="IPR001387">
    <property type="entry name" value="Cro/C1-type_HTH"/>
</dbReference>
<evidence type="ECO:0000259" key="1">
    <source>
        <dbReference type="Pfam" id="PF19054"/>
    </source>
</evidence>
<keyword evidence="2" id="KW-0238">DNA-binding</keyword>
<dbReference type="EMBL" id="LMWL01000065">
    <property type="protein sequence ID" value="KUM92126.1"/>
    <property type="molecule type" value="Genomic_DNA"/>
</dbReference>
<dbReference type="SUPFAM" id="SSF47413">
    <property type="entry name" value="lambda repressor-like DNA-binding domains"/>
    <property type="match status" value="1"/>
</dbReference>
<dbReference type="AlphaFoldDB" id="A0A101NFC2"/>
<dbReference type="STRING" id="67285.AQI88_33650"/>
<gene>
    <name evidence="2" type="ORF">AQI88_33650</name>
</gene>
<dbReference type="InterPro" id="IPR010982">
    <property type="entry name" value="Lambda_DNA-bd_dom_sf"/>
</dbReference>
<dbReference type="InterPro" id="IPR043917">
    <property type="entry name" value="DUF5753"/>
</dbReference>
<feature type="domain" description="DUF5753" evidence="1">
    <location>
        <begin position="109"/>
        <end position="286"/>
    </location>
</feature>
<dbReference type="RefSeq" id="WP_067006617.1">
    <property type="nucleotide sequence ID" value="NZ_BNDU01000006.1"/>
</dbReference>
<organism evidence="2 3">
    <name type="scientific">Streptomyces cellostaticus</name>
    <dbReference type="NCBI Taxonomy" id="67285"/>
    <lineage>
        <taxon>Bacteria</taxon>
        <taxon>Bacillati</taxon>
        <taxon>Actinomycetota</taxon>
        <taxon>Actinomycetes</taxon>
        <taxon>Kitasatosporales</taxon>
        <taxon>Streptomycetaceae</taxon>
        <taxon>Streptomyces</taxon>
    </lineage>
</organism>
<evidence type="ECO:0000313" key="2">
    <source>
        <dbReference type="EMBL" id="KUM92126.1"/>
    </source>
</evidence>
<dbReference type="GO" id="GO:0003677">
    <property type="term" value="F:DNA binding"/>
    <property type="evidence" value="ECO:0007669"/>
    <property type="project" value="UniProtKB-KW"/>
</dbReference>
<dbReference type="Pfam" id="PF19054">
    <property type="entry name" value="DUF5753"/>
    <property type="match status" value="1"/>
</dbReference>
<protein>
    <submittedName>
        <fullName evidence="2">DNA-binding protein</fullName>
    </submittedName>
</protein>
<dbReference type="Gene3D" id="1.10.260.40">
    <property type="entry name" value="lambda repressor-like DNA-binding domains"/>
    <property type="match status" value="1"/>
</dbReference>
<reference evidence="2 3" key="1">
    <citation type="submission" date="2015-10" db="EMBL/GenBank/DDBJ databases">
        <title>Draft genome sequence of Streptomyces cellostaticus DSM 40189, type strain for the species Streptomyces cellostaticus.</title>
        <authorList>
            <person name="Ruckert C."/>
            <person name="Winkler A."/>
            <person name="Kalinowski J."/>
            <person name="Kampfer P."/>
            <person name="Glaeser S."/>
        </authorList>
    </citation>
    <scope>NUCLEOTIDE SEQUENCE [LARGE SCALE GENOMIC DNA]</scope>
    <source>
        <strain evidence="2 3">DSM 40189</strain>
    </source>
</reference>
<dbReference type="CDD" id="cd00093">
    <property type="entry name" value="HTH_XRE"/>
    <property type="match status" value="1"/>
</dbReference>
<accession>A0A101NFC2</accession>
<sequence>MTTGQPMLGNSTSSVLGRRLGGELVKLRTAAGLTQSHAARALTSSITKVTKMERGWVPMRDPDIRALCELYGVRDPGTVGGLLELARVDRDRRKAKGWWNDYTTLGDMQEYVSLENAATAIKAWQPAFVPGLLQTPDYVVALRGGASESTAEDEEFVAARLARQRRLTEDPPLTLRTVIYEAVLRNLPGGPKAARGQLDHLAKMAEQPNITLLIYPFSAGPHRGLNSSFNIISFAEPGAMDVVYLEIPFTRLWIEGGEGTAAHDELFETTAGCSLSEQDSVSLIHRLRKEF</sequence>
<keyword evidence="3" id="KW-1185">Reference proteome</keyword>
<name>A0A101NFC2_9ACTN</name>
<proteinExistence type="predicted"/>
<dbReference type="Proteomes" id="UP000054241">
    <property type="component" value="Unassembled WGS sequence"/>
</dbReference>
<dbReference type="Pfam" id="PF13560">
    <property type="entry name" value="HTH_31"/>
    <property type="match status" value="1"/>
</dbReference>
<comment type="caution">
    <text evidence="2">The sequence shown here is derived from an EMBL/GenBank/DDBJ whole genome shotgun (WGS) entry which is preliminary data.</text>
</comment>
<evidence type="ECO:0000313" key="3">
    <source>
        <dbReference type="Proteomes" id="UP000054241"/>
    </source>
</evidence>